<protein>
    <submittedName>
        <fullName evidence="2">Uncharacterized protein</fullName>
    </submittedName>
</protein>
<feature type="region of interest" description="Disordered" evidence="1">
    <location>
        <begin position="96"/>
        <end position="120"/>
    </location>
</feature>
<sequence>MDLSVPVPVPVRMRVAAPGLANARHLTGEAHAEPDQVPYAVCRMYRGCCAALRCAALRTCDDMARRLQRRAFQRAPACRQASALVACSSSLVSPLRPGNLEGTEPNPGSQQPGALTALQPRPTCIPSNRPLANNDAPGICSLNFIDASTPSWNAPLLLFPIRVLATAILVPPSALSTLPDCHPSAPRSSPLAPRPSPLAPRPSPTIARFP</sequence>
<gene>
    <name evidence="2" type="ORF">EKO04_000541</name>
</gene>
<reference evidence="2" key="1">
    <citation type="submission" date="2018-12" db="EMBL/GenBank/DDBJ databases">
        <authorList>
            <person name="Syme R.A."/>
            <person name="Farfan-Caceres L."/>
            <person name="Lichtenzveig J."/>
        </authorList>
    </citation>
    <scope>NUCLEOTIDE SEQUENCE</scope>
    <source>
        <strain evidence="2">Al4</strain>
    </source>
</reference>
<proteinExistence type="predicted"/>
<dbReference type="Proteomes" id="UP000651452">
    <property type="component" value="Unassembled WGS sequence"/>
</dbReference>
<feature type="compositionally biased region" description="Pro residues" evidence="1">
    <location>
        <begin position="192"/>
        <end position="203"/>
    </location>
</feature>
<dbReference type="EMBL" id="RZGK01000002">
    <property type="protein sequence ID" value="KAF9701571.1"/>
    <property type="molecule type" value="Genomic_DNA"/>
</dbReference>
<reference evidence="2" key="2">
    <citation type="submission" date="2020-09" db="EMBL/GenBank/DDBJ databases">
        <title>Reference genome assembly for Australian Ascochyta lentis isolate Al4.</title>
        <authorList>
            <person name="Lee R.C."/>
            <person name="Farfan-Caceres L.M."/>
            <person name="Debler J.W."/>
            <person name="Williams A.H."/>
            <person name="Henares B.M."/>
        </authorList>
    </citation>
    <scope>NUCLEOTIDE SEQUENCE</scope>
    <source>
        <strain evidence="2">Al4</strain>
    </source>
</reference>
<comment type="caution">
    <text evidence="2">The sequence shown here is derived from an EMBL/GenBank/DDBJ whole genome shotgun (WGS) entry which is preliminary data.</text>
</comment>
<feature type="region of interest" description="Disordered" evidence="1">
    <location>
        <begin position="179"/>
        <end position="210"/>
    </location>
</feature>
<keyword evidence="3" id="KW-1185">Reference proteome</keyword>
<accession>A0A8H7MI44</accession>
<name>A0A8H7MI44_9PLEO</name>
<organism evidence="2 3">
    <name type="scientific">Ascochyta lentis</name>
    <dbReference type="NCBI Taxonomy" id="205686"/>
    <lineage>
        <taxon>Eukaryota</taxon>
        <taxon>Fungi</taxon>
        <taxon>Dikarya</taxon>
        <taxon>Ascomycota</taxon>
        <taxon>Pezizomycotina</taxon>
        <taxon>Dothideomycetes</taxon>
        <taxon>Pleosporomycetidae</taxon>
        <taxon>Pleosporales</taxon>
        <taxon>Pleosporineae</taxon>
        <taxon>Didymellaceae</taxon>
        <taxon>Ascochyta</taxon>
    </lineage>
</organism>
<evidence type="ECO:0000313" key="2">
    <source>
        <dbReference type="EMBL" id="KAF9701571.1"/>
    </source>
</evidence>
<dbReference type="AlphaFoldDB" id="A0A8H7MI44"/>
<evidence type="ECO:0000313" key="3">
    <source>
        <dbReference type="Proteomes" id="UP000651452"/>
    </source>
</evidence>
<evidence type="ECO:0000256" key="1">
    <source>
        <dbReference type="SAM" id="MobiDB-lite"/>
    </source>
</evidence>